<dbReference type="GO" id="GO:0005509">
    <property type="term" value="F:calcium ion binding"/>
    <property type="evidence" value="ECO:0007669"/>
    <property type="project" value="InterPro"/>
</dbReference>
<evidence type="ECO:0000256" key="1">
    <source>
        <dbReference type="SAM" id="SignalP"/>
    </source>
</evidence>
<dbReference type="SUPFAM" id="SSF110083">
    <property type="entry name" value="Peptidylarginine deiminase Pad4, middle domain"/>
    <property type="match status" value="1"/>
</dbReference>
<dbReference type="InterPro" id="IPR013530">
    <property type="entry name" value="PAD_C"/>
</dbReference>
<reference evidence="3" key="1">
    <citation type="submission" date="2023-06" db="EMBL/GenBank/DDBJ databases">
        <authorList>
            <person name="Noh H."/>
        </authorList>
    </citation>
    <scope>NUCLEOTIDE SEQUENCE</scope>
    <source>
        <strain evidence="3">DUCC20226</strain>
    </source>
</reference>
<sequence>MRVSEVLSLSVLVLRHAVASRAVTPDIRADTNRDGIVDLTGDTDILGKTNWTEAFGAIFLPNIGDTDRRCSMLALSGPALSNDALDDCNDASDDIQRAPQFLAPLKTVPIAGLSKSAIGSVSVADPVARDLVRIFRKDGNTWAITGNNYTFNAEALQSGLNLGIDGRDVRRPDGWDGKVTVRFTVRDGNTTSSDDVALRVAPVLTHHHLQTVEKVLAVQGNKIDDPGLLRFTEDLSTIVKEAGIHSQVYLFNHSNDIWAQDFVEPGYANMPGPNGTISIRVMIRCPQDDRVAGRQLFEYYREAGVGAVQHLGGAPEEINSGGNIETIPPFTFNGKTWPAGRVILGNHKTQKHHIYPFLQAQETQEPVLLDTDWLGVGHVDEFLQFLPANNERGWVLMADDPRAGMKMLKDIQTAGHGSTPAISRKNDSESNYPIYSPTVDEALADVNLLSTNEECSKRIDANLEILKRETGLEDAEILRIPALFEADPFGNENSPLRVSACFPAAINSLVLSGFKTSVAPNPFGPVVDGRDVLSEAVTNEYSKIGMNVTFIDDWYTHHSFGGEVHSGTNTIRDMSAQWW</sequence>
<dbReference type="GO" id="GO:0005737">
    <property type="term" value="C:cytoplasm"/>
    <property type="evidence" value="ECO:0007669"/>
    <property type="project" value="InterPro"/>
</dbReference>
<keyword evidence="1" id="KW-0732">Signal</keyword>
<keyword evidence="4" id="KW-1185">Reference proteome</keyword>
<dbReference type="Gene3D" id="3.75.10.10">
    <property type="entry name" value="L-arginine/glycine Amidinotransferase, Chain A"/>
    <property type="match status" value="1"/>
</dbReference>
<accession>A0AAD9S508</accession>
<evidence type="ECO:0000313" key="3">
    <source>
        <dbReference type="EMBL" id="KAK2598705.1"/>
    </source>
</evidence>
<name>A0AAD9S508_PHOAM</name>
<dbReference type="PANTHER" id="PTHR10837:SF8">
    <property type="entry name" value="PROTEIN-ARGININE DEIMINASE"/>
    <property type="match status" value="1"/>
</dbReference>
<feature type="chain" id="PRO_5042212931" description="Protein-arginine deiminase C-terminal domain-containing protein" evidence="1">
    <location>
        <begin position="20"/>
        <end position="579"/>
    </location>
</feature>
<dbReference type="PANTHER" id="PTHR10837">
    <property type="entry name" value="PEPTIDYLARGININE DEIMINASE"/>
    <property type="match status" value="1"/>
</dbReference>
<comment type="caution">
    <text evidence="3">The sequence shown here is derived from an EMBL/GenBank/DDBJ whole genome shotgun (WGS) entry which is preliminary data.</text>
</comment>
<dbReference type="Proteomes" id="UP001265746">
    <property type="component" value="Unassembled WGS sequence"/>
</dbReference>
<proteinExistence type="predicted"/>
<feature type="domain" description="Protein-arginine deiminase C-terminal" evidence="2">
    <location>
        <begin position="191"/>
        <end position="579"/>
    </location>
</feature>
<organism evidence="3 4">
    <name type="scientific">Phomopsis amygdali</name>
    <name type="common">Fusicoccum amygdali</name>
    <dbReference type="NCBI Taxonomy" id="1214568"/>
    <lineage>
        <taxon>Eukaryota</taxon>
        <taxon>Fungi</taxon>
        <taxon>Dikarya</taxon>
        <taxon>Ascomycota</taxon>
        <taxon>Pezizomycotina</taxon>
        <taxon>Sordariomycetes</taxon>
        <taxon>Sordariomycetidae</taxon>
        <taxon>Diaporthales</taxon>
        <taxon>Diaporthaceae</taxon>
        <taxon>Diaporthe</taxon>
    </lineage>
</organism>
<dbReference type="EMBL" id="JAUJFL010000008">
    <property type="protein sequence ID" value="KAK2598705.1"/>
    <property type="molecule type" value="Genomic_DNA"/>
</dbReference>
<feature type="signal peptide" evidence="1">
    <location>
        <begin position="1"/>
        <end position="19"/>
    </location>
</feature>
<evidence type="ECO:0000259" key="2">
    <source>
        <dbReference type="Pfam" id="PF03068"/>
    </source>
</evidence>
<dbReference type="GO" id="GO:0004668">
    <property type="term" value="F:protein-arginine deiminase activity"/>
    <property type="evidence" value="ECO:0007669"/>
    <property type="project" value="InterPro"/>
</dbReference>
<dbReference type="InterPro" id="IPR036556">
    <property type="entry name" value="PAD_central_sf"/>
</dbReference>
<gene>
    <name evidence="3" type="ORF">N8I77_012097</name>
</gene>
<protein>
    <recommendedName>
        <fullName evidence="2">Protein-arginine deiminase C-terminal domain-containing protein</fullName>
    </recommendedName>
</protein>
<dbReference type="AlphaFoldDB" id="A0AAD9S508"/>
<evidence type="ECO:0000313" key="4">
    <source>
        <dbReference type="Proteomes" id="UP001265746"/>
    </source>
</evidence>
<dbReference type="SUPFAM" id="SSF55909">
    <property type="entry name" value="Pentein"/>
    <property type="match status" value="1"/>
</dbReference>
<dbReference type="InterPro" id="IPR004303">
    <property type="entry name" value="PAD"/>
</dbReference>
<dbReference type="Pfam" id="PF03068">
    <property type="entry name" value="PAD"/>
    <property type="match status" value="1"/>
</dbReference>